<evidence type="ECO:0000313" key="7">
    <source>
        <dbReference type="Proteomes" id="UP000254794"/>
    </source>
</evidence>
<dbReference type="OrthoDB" id="9805913at2"/>
<dbReference type="InterPro" id="IPR012893">
    <property type="entry name" value="HipA-like_C"/>
</dbReference>
<proteinExistence type="inferred from homology"/>
<sequence>MVKKSQRLHVLMNGLLVGELVKTSNGALTFTYHRDWLAQPGARPISLSLPLIEQIYSDDLVYNFFDNLLPDNQQIRARIQARFQIPTNQPFDLLTSIGRECVGAIQLIAGPILEFEKKIKYKRLNDQKIAALLRNYQLNPLGMSNDDFRISIAGAQEKMAFLYYKDHWCEPLQETPTTHIFKLPIGFIAHQQMDLSDSCENEWLCSLLAKAYGLPAADCEILYFEEIKVLSVKRFDRRLSSDKSWLMRLPQEDLCQALGVSYNLKYQSDGGPGIKDIMQLLLGSTNAIEDRDLFYRSQIFFWLIAGIDGHAKNFSLFIEPEGKYHLTPLYDILSAYPLIKKKQLQSQKIKMAMALKSKHNHYHWHTMQQIHFLETAKFVNYSVARAEHILHDMLAKTDTVIEVVAKNLPTSFPKNISEPIFEGLKKAKQKLANYEI</sequence>
<dbReference type="Pfam" id="PF13657">
    <property type="entry name" value="Couple_hipA"/>
    <property type="match status" value="1"/>
</dbReference>
<dbReference type="GO" id="GO:0004674">
    <property type="term" value="F:protein serine/threonine kinase activity"/>
    <property type="evidence" value="ECO:0007669"/>
    <property type="project" value="UniProtKB-EC"/>
</dbReference>
<dbReference type="EMBL" id="UGOD01000001">
    <property type="protein sequence ID" value="STX51012.1"/>
    <property type="molecule type" value="Genomic_DNA"/>
</dbReference>
<comment type="similarity">
    <text evidence="1">Belongs to the HipA Ser/Thr kinase family.</text>
</comment>
<dbReference type="PANTHER" id="PTHR37419">
    <property type="entry name" value="SERINE/THREONINE-PROTEIN KINASE TOXIN HIPA"/>
    <property type="match status" value="1"/>
</dbReference>
<protein>
    <submittedName>
        <fullName evidence="6">HipA protein, DNA binding regulator</fullName>
        <ecNumber evidence="6">2.7.11.1</ecNumber>
    </submittedName>
</protein>
<keyword evidence="3" id="KW-0418">Kinase</keyword>
<name>A0A378JS71_9GAMM</name>
<dbReference type="CDD" id="cd17808">
    <property type="entry name" value="HipA_Ec_like"/>
    <property type="match status" value="1"/>
</dbReference>
<dbReference type="InterPro" id="IPR052028">
    <property type="entry name" value="HipA_Ser/Thr_kinase"/>
</dbReference>
<dbReference type="Proteomes" id="UP000254794">
    <property type="component" value="Unassembled WGS sequence"/>
</dbReference>
<gene>
    <name evidence="6" type="primary">hipA</name>
    <name evidence="6" type="ORF">NCTC13316_01101</name>
</gene>
<dbReference type="PANTHER" id="PTHR37419:SF1">
    <property type="entry name" value="SERINE_THREONINE-PROTEIN KINASE TOXIN HIPA"/>
    <property type="match status" value="1"/>
</dbReference>
<organism evidence="6 7">
    <name type="scientific">Legionella busanensis</name>
    <dbReference type="NCBI Taxonomy" id="190655"/>
    <lineage>
        <taxon>Bacteria</taxon>
        <taxon>Pseudomonadati</taxon>
        <taxon>Pseudomonadota</taxon>
        <taxon>Gammaproteobacteria</taxon>
        <taxon>Legionellales</taxon>
        <taxon>Legionellaceae</taxon>
        <taxon>Legionella</taxon>
    </lineage>
</organism>
<evidence type="ECO:0000259" key="5">
    <source>
        <dbReference type="Pfam" id="PF13657"/>
    </source>
</evidence>
<dbReference type="Pfam" id="PF07804">
    <property type="entry name" value="HipA_C"/>
    <property type="match status" value="1"/>
</dbReference>
<feature type="domain" description="HipA N-terminal subdomain 1" evidence="5">
    <location>
        <begin position="8"/>
        <end position="107"/>
    </location>
</feature>
<evidence type="ECO:0000313" key="6">
    <source>
        <dbReference type="EMBL" id="STX51012.1"/>
    </source>
</evidence>
<evidence type="ECO:0000259" key="4">
    <source>
        <dbReference type="Pfam" id="PF07804"/>
    </source>
</evidence>
<dbReference type="RefSeq" id="WP_115330677.1">
    <property type="nucleotide sequence ID" value="NZ_CAAAHP010000001.1"/>
</dbReference>
<dbReference type="NCBIfam" id="TIGR03071">
    <property type="entry name" value="couple_hipA"/>
    <property type="match status" value="1"/>
</dbReference>
<keyword evidence="7" id="KW-1185">Reference proteome</keyword>
<dbReference type="GO" id="GO:0005829">
    <property type="term" value="C:cytosol"/>
    <property type="evidence" value="ECO:0007669"/>
    <property type="project" value="TreeGrafter"/>
</dbReference>
<feature type="domain" description="HipA-like C-terminal" evidence="4">
    <location>
        <begin position="150"/>
        <end position="398"/>
    </location>
</feature>
<dbReference type="AlphaFoldDB" id="A0A378JS71"/>
<accession>A0A378JS71</accession>
<evidence type="ECO:0000256" key="3">
    <source>
        <dbReference type="ARBA" id="ARBA00022777"/>
    </source>
</evidence>
<evidence type="ECO:0000256" key="1">
    <source>
        <dbReference type="ARBA" id="ARBA00010164"/>
    </source>
</evidence>
<evidence type="ECO:0000256" key="2">
    <source>
        <dbReference type="ARBA" id="ARBA00022679"/>
    </source>
</evidence>
<dbReference type="Gene3D" id="1.10.1070.20">
    <property type="match status" value="1"/>
</dbReference>
<reference evidence="6 7" key="1">
    <citation type="submission" date="2018-06" db="EMBL/GenBank/DDBJ databases">
        <authorList>
            <consortium name="Pathogen Informatics"/>
            <person name="Doyle S."/>
        </authorList>
    </citation>
    <scope>NUCLEOTIDE SEQUENCE [LARGE SCALE GENOMIC DNA]</scope>
    <source>
        <strain evidence="6 7">NCTC13316</strain>
    </source>
</reference>
<dbReference type="InterPro" id="IPR017508">
    <property type="entry name" value="HipA_N1"/>
</dbReference>
<keyword evidence="2 6" id="KW-0808">Transferase</keyword>
<dbReference type="EC" id="2.7.11.1" evidence="6"/>